<reference evidence="1 2" key="1">
    <citation type="submission" date="2018-03" db="EMBL/GenBank/DDBJ databases">
        <title>Draft Genome Sequences of the Obligatory Marine Myxobacteria Enhygromyxa salina SWB007.</title>
        <authorList>
            <person name="Poehlein A."/>
            <person name="Moghaddam J.A."/>
            <person name="Harms H."/>
            <person name="Alanjari M."/>
            <person name="Koenig G.M."/>
            <person name="Daniel R."/>
            <person name="Schaeberle T.F."/>
        </authorList>
    </citation>
    <scope>NUCLEOTIDE SEQUENCE [LARGE SCALE GENOMIC DNA]</scope>
    <source>
        <strain evidence="1 2">SWB007</strain>
    </source>
</reference>
<dbReference type="AlphaFoldDB" id="A0A2S9YWQ0"/>
<accession>A0A2S9YWQ0</accession>
<evidence type="ECO:0000313" key="1">
    <source>
        <dbReference type="EMBL" id="PRQ09535.1"/>
    </source>
</evidence>
<proteinExistence type="predicted"/>
<dbReference type="Proteomes" id="UP000238823">
    <property type="component" value="Unassembled WGS sequence"/>
</dbReference>
<organism evidence="1 2">
    <name type="scientific">Enhygromyxa salina</name>
    <dbReference type="NCBI Taxonomy" id="215803"/>
    <lineage>
        <taxon>Bacteria</taxon>
        <taxon>Pseudomonadati</taxon>
        <taxon>Myxococcota</taxon>
        <taxon>Polyangia</taxon>
        <taxon>Nannocystales</taxon>
        <taxon>Nannocystaceae</taxon>
        <taxon>Enhygromyxa</taxon>
    </lineage>
</organism>
<gene>
    <name evidence="1" type="ORF">ENSA7_07770</name>
</gene>
<comment type="caution">
    <text evidence="1">The sequence shown here is derived from an EMBL/GenBank/DDBJ whole genome shotgun (WGS) entry which is preliminary data.</text>
</comment>
<protein>
    <submittedName>
        <fullName evidence="1">Uncharacterized protein</fullName>
    </submittedName>
</protein>
<dbReference type="EMBL" id="PVNL01000019">
    <property type="protein sequence ID" value="PRQ09535.1"/>
    <property type="molecule type" value="Genomic_DNA"/>
</dbReference>
<sequence length="75" mass="7610">MMAGCAAATLGACRPESSAPVADPTTAAVAVSRAEIHRIEAGLEIRYVLAVPCTSTPPLPGVLRLTKAPDLALTP</sequence>
<name>A0A2S9YWQ0_9BACT</name>
<evidence type="ECO:0000313" key="2">
    <source>
        <dbReference type="Proteomes" id="UP000238823"/>
    </source>
</evidence>